<proteinExistence type="predicted"/>
<comment type="caution">
    <text evidence="1">The sequence shown here is derived from an EMBL/GenBank/DDBJ whole genome shotgun (WGS) entry which is preliminary data.</text>
</comment>
<dbReference type="Gene3D" id="1.25.40.390">
    <property type="match status" value="1"/>
</dbReference>
<sequence length="495" mass="53300">MKKIYIYTLASAFILSSAGCSKLKDFGNVNNDPGNTTKPITAALLTNVQADLAGFASTKQEAINGGQYAQYFTETQYSGTSLYNLPQNSFANDYSTNTNDKQNSGSLNNLQIIINLNESKNTTAVAKILQQYLYWVITDSWGDVPYSEALKGSAVVTPKYDTQEDIYKGIIATLTSASGEFDSSSTLAGDIIYGGDVASWKRMANSLKLLAAIQLSNRVPSATGYAATAVKEAIAAGVITDNSQNFVLNYPGGVFKSAWWSLYNGRKDFAEAKTLTDVTAATNDPRQAAFGGASEQPGNIATSNIGVPYGLVRLSVLDFTDKNPTWARVLRGDLRTESGSVMLISAAEVWLARAEAANLGWIPESIVTDYNTGITASFAQWGAGTPSAAYLAQFPVTNTPNADITGTQVKNISTQRWISSYPDGHAAWAIWRKTGWPKLTPAPDATNASKQIVRRFTYATSEYNTNGTNVKAAVARIAGGDTQDAHVWWDTRTTN</sequence>
<organism evidence="1 2">
    <name type="scientific">Mucilaginibacter pocheonensis</name>
    <dbReference type="NCBI Taxonomy" id="398050"/>
    <lineage>
        <taxon>Bacteria</taxon>
        <taxon>Pseudomonadati</taxon>
        <taxon>Bacteroidota</taxon>
        <taxon>Sphingobacteriia</taxon>
        <taxon>Sphingobacteriales</taxon>
        <taxon>Sphingobacteriaceae</taxon>
        <taxon>Mucilaginibacter</taxon>
    </lineage>
</organism>
<dbReference type="PROSITE" id="PS51257">
    <property type="entry name" value="PROKAR_LIPOPROTEIN"/>
    <property type="match status" value="1"/>
</dbReference>
<evidence type="ECO:0008006" key="3">
    <source>
        <dbReference type="Google" id="ProtNLM"/>
    </source>
</evidence>
<dbReference type="InterPro" id="IPR011990">
    <property type="entry name" value="TPR-like_helical_dom_sf"/>
</dbReference>
<dbReference type="Pfam" id="PF12771">
    <property type="entry name" value="SusD-like_2"/>
    <property type="match status" value="1"/>
</dbReference>
<evidence type="ECO:0000313" key="2">
    <source>
        <dbReference type="Proteomes" id="UP001247620"/>
    </source>
</evidence>
<accession>A0ABU1TFZ1</accession>
<dbReference type="Proteomes" id="UP001247620">
    <property type="component" value="Unassembled WGS sequence"/>
</dbReference>
<reference evidence="1 2" key="1">
    <citation type="submission" date="2023-07" db="EMBL/GenBank/DDBJ databases">
        <title>Sorghum-associated microbial communities from plants grown in Nebraska, USA.</title>
        <authorList>
            <person name="Schachtman D."/>
        </authorList>
    </citation>
    <scope>NUCLEOTIDE SEQUENCE [LARGE SCALE GENOMIC DNA]</scope>
    <source>
        <strain evidence="1 2">3262</strain>
    </source>
</reference>
<dbReference type="SUPFAM" id="SSF48452">
    <property type="entry name" value="TPR-like"/>
    <property type="match status" value="1"/>
</dbReference>
<evidence type="ECO:0000313" key="1">
    <source>
        <dbReference type="EMBL" id="MDR6944317.1"/>
    </source>
</evidence>
<name>A0ABU1TFZ1_9SPHI</name>
<dbReference type="EMBL" id="JAVDUU010000004">
    <property type="protein sequence ID" value="MDR6944317.1"/>
    <property type="molecule type" value="Genomic_DNA"/>
</dbReference>
<keyword evidence="2" id="KW-1185">Reference proteome</keyword>
<protein>
    <recommendedName>
        <fullName evidence="3">Starch-binding associating with outer membrane</fullName>
    </recommendedName>
</protein>
<gene>
    <name evidence="1" type="ORF">J2W55_004177</name>
</gene>
<dbReference type="RefSeq" id="WP_310100145.1">
    <property type="nucleotide sequence ID" value="NZ_JAVDUU010000004.1"/>
</dbReference>
<dbReference type="InterPro" id="IPR041662">
    <property type="entry name" value="SusD-like_2"/>
</dbReference>